<comment type="caution">
    <text evidence="3">The sequence shown here is derived from an EMBL/GenBank/DDBJ whole genome shotgun (WGS) entry which is preliminary data.</text>
</comment>
<keyword evidence="2" id="KW-0812">Transmembrane</keyword>
<evidence type="ECO:0000256" key="1">
    <source>
        <dbReference type="SAM" id="MobiDB-lite"/>
    </source>
</evidence>
<evidence type="ECO:0000313" key="3">
    <source>
        <dbReference type="EMBL" id="KAI1713896.1"/>
    </source>
</evidence>
<reference evidence="3" key="1">
    <citation type="submission" date="2022-01" db="EMBL/GenBank/DDBJ databases">
        <title>Genome Sequence Resource for Two Populations of Ditylenchus destructor, the Migratory Endoparasitic Phytonematode.</title>
        <authorList>
            <person name="Zhang H."/>
            <person name="Lin R."/>
            <person name="Xie B."/>
        </authorList>
    </citation>
    <scope>NUCLEOTIDE SEQUENCE</scope>
    <source>
        <strain evidence="3">BazhouSP</strain>
    </source>
</reference>
<gene>
    <name evidence="3" type="ORF">DdX_08779</name>
</gene>
<dbReference type="AlphaFoldDB" id="A0AAD4N3U4"/>
<accession>A0AAD4N3U4</accession>
<dbReference type="EMBL" id="JAKKPZ010000014">
    <property type="protein sequence ID" value="KAI1713896.1"/>
    <property type="molecule type" value="Genomic_DNA"/>
</dbReference>
<name>A0AAD4N3U4_9BILA</name>
<evidence type="ECO:0000256" key="2">
    <source>
        <dbReference type="SAM" id="Phobius"/>
    </source>
</evidence>
<feature type="region of interest" description="Disordered" evidence="1">
    <location>
        <begin position="1"/>
        <end position="79"/>
    </location>
</feature>
<feature type="compositionally biased region" description="Basic residues" evidence="1">
    <location>
        <begin position="1"/>
        <end position="10"/>
    </location>
</feature>
<keyword evidence="2" id="KW-0472">Membrane</keyword>
<proteinExistence type="predicted"/>
<keyword evidence="2" id="KW-1133">Transmembrane helix</keyword>
<feature type="transmembrane region" description="Helical" evidence="2">
    <location>
        <begin position="203"/>
        <end position="222"/>
    </location>
</feature>
<sequence length="281" mass="30799">MKKYRHRSRSGPRGASTTSTGEEAEPYNQRRVLVVEKRWKKYPSQRAKPSPAPKPSPPTAQAEWKRHRRQPNDDDSSAPQQLKALWSPRLLPVVVAELISPLPCRAMGERPANTPYLLKEREALCCSIVNRLIGCGDGPVLLLSSKGGCFNGWACQAPHSPSKHRESAREDIQLRFPSFTHREPSFPMTFTTKSGAEPRQQPSLVGAAVVVVLLSCCCGSGGEWVQCGALAGEGIKAAQSSASYVYASPPPLSHFIHISALNIVIVVESMLIPYCANRQIH</sequence>
<keyword evidence="4" id="KW-1185">Reference proteome</keyword>
<protein>
    <submittedName>
        <fullName evidence="3">Uncharacterized protein</fullName>
    </submittedName>
</protein>
<dbReference type="Proteomes" id="UP001201812">
    <property type="component" value="Unassembled WGS sequence"/>
</dbReference>
<organism evidence="3 4">
    <name type="scientific">Ditylenchus destructor</name>
    <dbReference type="NCBI Taxonomy" id="166010"/>
    <lineage>
        <taxon>Eukaryota</taxon>
        <taxon>Metazoa</taxon>
        <taxon>Ecdysozoa</taxon>
        <taxon>Nematoda</taxon>
        <taxon>Chromadorea</taxon>
        <taxon>Rhabditida</taxon>
        <taxon>Tylenchina</taxon>
        <taxon>Tylenchomorpha</taxon>
        <taxon>Sphaerularioidea</taxon>
        <taxon>Anguinidae</taxon>
        <taxon>Anguininae</taxon>
        <taxon>Ditylenchus</taxon>
    </lineage>
</organism>
<evidence type="ECO:0000313" key="4">
    <source>
        <dbReference type="Proteomes" id="UP001201812"/>
    </source>
</evidence>
<feature type="transmembrane region" description="Helical" evidence="2">
    <location>
        <begin position="255"/>
        <end position="276"/>
    </location>
</feature>